<evidence type="ECO:0000313" key="3">
    <source>
        <dbReference type="EnsemblProtists" id="EKX42985"/>
    </source>
</evidence>
<dbReference type="OrthoDB" id="407355at2759"/>
<reference evidence="4" key="2">
    <citation type="submission" date="2012-11" db="EMBL/GenBank/DDBJ databases">
        <authorList>
            <person name="Kuo A."/>
            <person name="Curtis B.A."/>
            <person name="Tanifuji G."/>
            <person name="Burki F."/>
            <person name="Gruber A."/>
            <person name="Irimia M."/>
            <person name="Maruyama S."/>
            <person name="Arias M.C."/>
            <person name="Ball S.G."/>
            <person name="Gile G.H."/>
            <person name="Hirakawa Y."/>
            <person name="Hopkins J.F."/>
            <person name="Rensing S.A."/>
            <person name="Schmutz J."/>
            <person name="Symeonidi A."/>
            <person name="Elias M."/>
            <person name="Eveleigh R.J."/>
            <person name="Herman E.K."/>
            <person name="Klute M.J."/>
            <person name="Nakayama T."/>
            <person name="Obornik M."/>
            <person name="Reyes-Prieto A."/>
            <person name="Armbrust E.V."/>
            <person name="Aves S.J."/>
            <person name="Beiko R.G."/>
            <person name="Coutinho P."/>
            <person name="Dacks J.B."/>
            <person name="Durnford D.G."/>
            <person name="Fast N.M."/>
            <person name="Green B.R."/>
            <person name="Grisdale C."/>
            <person name="Hempe F."/>
            <person name="Henrissat B."/>
            <person name="Hoppner M.P."/>
            <person name="Ishida K.-I."/>
            <person name="Kim E."/>
            <person name="Koreny L."/>
            <person name="Kroth P.G."/>
            <person name="Liu Y."/>
            <person name="Malik S.-B."/>
            <person name="Maier U.G."/>
            <person name="McRose D."/>
            <person name="Mock T."/>
            <person name="Neilson J.A."/>
            <person name="Onodera N.T."/>
            <person name="Poole A.M."/>
            <person name="Pritham E.J."/>
            <person name="Richards T.A."/>
            <person name="Rocap G."/>
            <person name="Roy S.W."/>
            <person name="Sarai C."/>
            <person name="Schaack S."/>
            <person name="Shirato S."/>
            <person name="Slamovits C.H."/>
            <person name="Spencer D.F."/>
            <person name="Suzuki S."/>
            <person name="Worden A.Z."/>
            <person name="Zauner S."/>
            <person name="Barry K."/>
            <person name="Bell C."/>
            <person name="Bharti A.K."/>
            <person name="Crow J.A."/>
            <person name="Grimwood J."/>
            <person name="Kramer R."/>
            <person name="Lindquist E."/>
            <person name="Lucas S."/>
            <person name="Salamov A."/>
            <person name="McFadden G.I."/>
            <person name="Lane C.E."/>
            <person name="Keeling P.J."/>
            <person name="Gray M.W."/>
            <person name="Grigoriev I.V."/>
            <person name="Archibald J.M."/>
        </authorList>
    </citation>
    <scope>NUCLEOTIDE SEQUENCE</scope>
    <source>
        <strain evidence="4">CCMP2712</strain>
    </source>
</reference>
<dbReference type="InterPro" id="IPR011330">
    <property type="entry name" value="Glyco_hydro/deAcase_b/a-brl"/>
</dbReference>
<dbReference type="eggNOG" id="ENOG502S9C4">
    <property type="taxonomic scope" value="Eukaryota"/>
</dbReference>
<dbReference type="SUPFAM" id="SSF88713">
    <property type="entry name" value="Glycoside hydrolase/deacetylase"/>
    <property type="match status" value="1"/>
</dbReference>
<dbReference type="PANTHER" id="PTHR10587:SF137">
    <property type="entry name" value="4-DEOXY-4-FORMAMIDO-L-ARABINOSE-PHOSPHOUNDECAPRENOL DEFORMYLASE ARND-RELATED"/>
    <property type="match status" value="1"/>
</dbReference>
<dbReference type="HOGENOM" id="CLU_021264_0_3_1"/>
<dbReference type="GO" id="GO:0004099">
    <property type="term" value="F:chitin deacetylase activity"/>
    <property type="evidence" value="ECO:0007669"/>
    <property type="project" value="UniProtKB-ARBA"/>
</dbReference>
<dbReference type="RefSeq" id="XP_005829965.1">
    <property type="nucleotide sequence ID" value="XM_005829908.1"/>
</dbReference>
<sequence length="200" mass="22756">MDDAPGRGQPLTEEVLNVLERHGATCSFFIVSSFVNGREKFMRDAVEKGHELCNHGGEDIAYHLHDESSFRKILCDCEKVLGDFQPASVRPQESSECRVKWFRPPHGKVSRAMEDVLDKEGYRVAMCDCYGMDVICKPTYISNYILKHASEGSIVLLHMPEVGFREYNLQVLEKVLRGLKLRGLRCVSLSQLERMSRACE</sequence>
<dbReference type="InterPro" id="IPR002509">
    <property type="entry name" value="NODB_dom"/>
</dbReference>
<accession>L1J4H2</accession>
<feature type="domain" description="NodB homology" evidence="1">
    <location>
        <begin position="1"/>
        <end position="187"/>
    </location>
</feature>
<evidence type="ECO:0000313" key="2">
    <source>
        <dbReference type="EMBL" id="EKX42985.1"/>
    </source>
</evidence>
<dbReference type="EnsemblProtists" id="EKX42985">
    <property type="protein sequence ID" value="EKX42985"/>
    <property type="gene ID" value="GUITHDRAFT_73530"/>
</dbReference>
<reference evidence="3" key="3">
    <citation type="submission" date="2016-03" db="UniProtKB">
        <authorList>
            <consortium name="EnsemblProtists"/>
        </authorList>
    </citation>
    <scope>IDENTIFICATION</scope>
</reference>
<organism evidence="2">
    <name type="scientific">Guillardia theta (strain CCMP2712)</name>
    <name type="common">Cryptophyte</name>
    <dbReference type="NCBI Taxonomy" id="905079"/>
    <lineage>
        <taxon>Eukaryota</taxon>
        <taxon>Cryptophyceae</taxon>
        <taxon>Pyrenomonadales</taxon>
        <taxon>Geminigeraceae</taxon>
        <taxon>Guillardia</taxon>
    </lineage>
</organism>
<gene>
    <name evidence="2" type="ORF">GUITHDRAFT_73530</name>
</gene>
<dbReference type="GO" id="GO:0005975">
    <property type="term" value="P:carbohydrate metabolic process"/>
    <property type="evidence" value="ECO:0007669"/>
    <property type="project" value="InterPro"/>
</dbReference>
<dbReference type="GeneID" id="17299613"/>
<dbReference type="Proteomes" id="UP000011087">
    <property type="component" value="Unassembled WGS sequence"/>
</dbReference>
<dbReference type="PaxDb" id="55529-EKX42985"/>
<dbReference type="OMA" id="GWFTTPM"/>
<dbReference type="STRING" id="905079.L1J4H2"/>
<name>L1J4H2_GUITC</name>
<protein>
    <recommendedName>
        <fullName evidence="1">NodB homology domain-containing protein</fullName>
    </recommendedName>
</protein>
<keyword evidence="4" id="KW-1185">Reference proteome</keyword>
<evidence type="ECO:0000259" key="1">
    <source>
        <dbReference type="PROSITE" id="PS51677"/>
    </source>
</evidence>
<reference evidence="2 4" key="1">
    <citation type="journal article" date="2012" name="Nature">
        <title>Algal genomes reveal evolutionary mosaicism and the fate of nucleomorphs.</title>
        <authorList>
            <consortium name="DOE Joint Genome Institute"/>
            <person name="Curtis B.A."/>
            <person name="Tanifuji G."/>
            <person name="Burki F."/>
            <person name="Gruber A."/>
            <person name="Irimia M."/>
            <person name="Maruyama S."/>
            <person name="Arias M.C."/>
            <person name="Ball S.G."/>
            <person name="Gile G.H."/>
            <person name="Hirakawa Y."/>
            <person name="Hopkins J.F."/>
            <person name="Kuo A."/>
            <person name="Rensing S.A."/>
            <person name="Schmutz J."/>
            <person name="Symeonidi A."/>
            <person name="Elias M."/>
            <person name="Eveleigh R.J."/>
            <person name="Herman E.K."/>
            <person name="Klute M.J."/>
            <person name="Nakayama T."/>
            <person name="Obornik M."/>
            <person name="Reyes-Prieto A."/>
            <person name="Armbrust E.V."/>
            <person name="Aves S.J."/>
            <person name="Beiko R.G."/>
            <person name="Coutinho P."/>
            <person name="Dacks J.B."/>
            <person name="Durnford D.G."/>
            <person name="Fast N.M."/>
            <person name="Green B.R."/>
            <person name="Grisdale C.J."/>
            <person name="Hempel F."/>
            <person name="Henrissat B."/>
            <person name="Hoppner M.P."/>
            <person name="Ishida K."/>
            <person name="Kim E."/>
            <person name="Koreny L."/>
            <person name="Kroth P.G."/>
            <person name="Liu Y."/>
            <person name="Malik S.B."/>
            <person name="Maier U.G."/>
            <person name="McRose D."/>
            <person name="Mock T."/>
            <person name="Neilson J.A."/>
            <person name="Onodera N.T."/>
            <person name="Poole A.M."/>
            <person name="Pritham E.J."/>
            <person name="Richards T.A."/>
            <person name="Rocap G."/>
            <person name="Roy S.W."/>
            <person name="Sarai C."/>
            <person name="Schaack S."/>
            <person name="Shirato S."/>
            <person name="Slamovits C.H."/>
            <person name="Spencer D.F."/>
            <person name="Suzuki S."/>
            <person name="Worden A.Z."/>
            <person name="Zauner S."/>
            <person name="Barry K."/>
            <person name="Bell C."/>
            <person name="Bharti A.K."/>
            <person name="Crow J.A."/>
            <person name="Grimwood J."/>
            <person name="Kramer R."/>
            <person name="Lindquist E."/>
            <person name="Lucas S."/>
            <person name="Salamov A."/>
            <person name="McFadden G.I."/>
            <person name="Lane C.E."/>
            <person name="Keeling P.J."/>
            <person name="Gray M.W."/>
            <person name="Grigoriev I.V."/>
            <person name="Archibald J.M."/>
        </authorList>
    </citation>
    <scope>NUCLEOTIDE SEQUENCE</scope>
    <source>
        <strain evidence="2 4">CCMP2712</strain>
    </source>
</reference>
<dbReference type="AlphaFoldDB" id="L1J4H2"/>
<dbReference type="PROSITE" id="PS51677">
    <property type="entry name" value="NODB"/>
    <property type="match status" value="1"/>
</dbReference>
<proteinExistence type="predicted"/>
<dbReference type="EMBL" id="JH993013">
    <property type="protein sequence ID" value="EKX42985.1"/>
    <property type="molecule type" value="Genomic_DNA"/>
</dbReference>
<dbReference type="InterPro" id="IPR050248">
    <property type="entry name" value="Polysacc_deacetylase_ArnD"/>
</dbReference>
<dbReference type="Gene3D" id="3.20.20.370">
    <property type="entry name" value="Glycoside hydrolase/deacetylase"/>
    <property type="match status" value="1"/>
</dbReference>
<dbReference type="Pfam" id="PF01522">
    <property type="entry name" value="Polysacc_deac_1"/>
    <property type="match status" value="1"/>
</dbReference>
<dbReference type="PANTHER" id="PTHR10587">
    <property type="entry name" value="GLYCOSYL TRANSFERASE-RELATED"/>
    <property type="match status" value="1"/>
</dbReference>
<evidence type="ECO:0000313" key="4">
    <source>
        <dbReference type="Proteomes" id="UP000011087"/>
    </source>
</evidence>
<dbReference type="KEGG" id="gtt:GUITHDRAFT_73530"/>